<keyword evidence="2" id="KW-1185">Reference proteome</keyword>
<gene>
    <name evidence="1" type="ORF">CR513_29586</name>
</gene>
<dbReference type="EMBL" id="QJKJ01005844">
    <property type="protein sequence ID" value="RDX88763.1"/>
    <property type="molecule type" value="Genomic_DNA"/>
</dbReference>
<comment type="caution">
    <text evidence="1">The sequence shown here is derived from an EMBL/GenBank/DDBJ whole genome shotgun (WGS) entry which is preliminary data.</text>
</comment>
<organism evidence="1 2">
    <name type="scientific">Mucuna pruriens</name>
    <name type="common">Velvet bean</name>
    <name type="synonym">Dolichos pruriens</name>
    <dbReference type="NCBI Taxonomy" id="157652"/>
    <lineage>
        <taxon>Eukaryota</taxon>
        <taxon>Viridiplantae</taxon>
        <taxon>Streptophyta</taxon>
        <taxon>Embryophyta</taxon>
        <taxon>Tracheophyta</taxon>
        <taxon>Spermatophyta</taxon>
        <taxon>Magnoliopsida</taxon>
        <taxon>eudicotyledons</taxon>
        <taxon>Gunneridae</taxon>
        <taxon>Pentapetalae</taxon>
        <taxon>rosids</taxon>
        <taxon>fabids</taxon>
        <taxon>Fabales</taxon>
        <taxon>Fabaceae</taxon>
        <taxon>Papilionoideae</taxon>
        <taxon>50 kb inversion clade</taxon>
        <taxon>NPAAA clade</taxon>
        <taxon>indigoferoid/millettioid clade</taxon>
        <taxon>Phaseoleae</taxon>
        <taxon>Mucuna</taxon>
    </lineage>
</organism>
<reference evidence="1" key="1">
    <citation type="submission" date="2018-05" db="EMBL/GenBank/DDBJ databases">
        <title>Draft genome of Mucuna pruriens seed.</title>
        <authorList>
            <person name="Nnadi N.E."/>
            <person name="Vos R."/>
            <person name="Hasami M.H."/>
            <person name="Devisetty U.K."/>
            <person name="Aguiy J.C."/>
        </authorList>
    </citation>
    <scope>NUCLEOTIDE SEQUENCE [LARGE SCALE GENOMIC DNA]</scope>
    <source>
        <strain evidence="1">JCA_2017</strain>
    </source>
</reference>
<dbReference type="Proteomes" id="UP000257109">
    <property type="component" value="Unassembled WGS sequence"/>
</dbReference>
<evidence type="ECO:0000313" key="2">
    <source>
        <dbReference type="Proteomes" id="UP000257109"/>
    </source>
</evidence>
<dbReference type="AlphaFoldDB" id="A0A371GEM2"/>
<feature type="non-terminal residue" evidence="1">
    <location>
        <position position="1"/>
    </location>
</feature>
<accession>A0A371GEM2</accession>
<protein>
    <submittedName>
        <fullName evidence="1">Uncharacterized protein</fullName>
    </submittedName>
</protein>
<name>A0A371GEM2_MUCPR</name>
<proteinExistence type="predicted"/>
<sequence length="60" mass="6858">MLATPRILTRSTPVLHGPKKSYQKIEKADLALAITSRRLCPYFQSNCVVVWTYLPIKQVL</sequence>
<evidence type="ECO:0000313" key="1">
    <source>
        <dbReference type="EMBL" id="RDX88763.1"/>
    </source>
</evidence>